<keyword evidence="1" id="KW-0175">Coiled coil</keyword>
<feature type="region of interest" description="Disordered" evidence="2">
    <location>
        <begin position="188"/>
        <end position="234"/>
    </location>
</feature>
<accession>A0AAD8R2Z4</accession>
<feature type="compositionally biased region" description="Polar residues" evidence="2">
    <location>
        <begin position="221"/>
        <end position="234"/>
    </location>
</feature>
<reference evidence="3" key="1">
    <citation type="submission" date="2023-07" db="EMBL/GenBank/DDBJ databases">
        <title>A chromosome-level genome assembly of Lolium multiflorum.</title>
        <authorList>
            <person name="Chen Y."/>
            <person name="Copetti D."/>
            <person name="Kolliker R."/>
            <person name="Studer B."/>
        </authorList>
    </citation>
    <scope>NUCLEOTIDE SEQUENCE</scope>
    <source>
        <strain evidence="3">02402/16</strain>
        <tissue evidence="3">Leaf</tissue>
    </source>
</reference>
<evidence type="ECO:0000313" key="4">
    <source>
        <dbReference type="Proteomes" id="UP001231189"/>
    </source>
</evidence>
<feature type="coiled-coil region" evidence="1">
    <location>
        <begin position="322"/>
        <end position="370"/>
    </location>
</feature>
<dbReference type="PANTHER" id="PTHR33026:SF7">
    <property type="entry name" value="OS03G0100275 PROTEIN"/>
    <property type="match status" value="1"/>
</dbReference>
<sequence length="400" mass="45206">MEEHLFHSSPRTAVHDMGGAIISIWQEAEYFDFKIAESVQNRRKKWFYIKDEKAEEQKFGLALFDLMKPVKKLKSWDQPLTEAKLEETEPLMARVHTLQTDEGKELSGLQIMTHFLWLRVQPIQARVHSMWSYMGSKDPTRISKEDLPTAELEKIARQFTTLTGADTIPSSCRVTPFDKKHPSLAGHVFLSSLPPLPEAGDVPEDEKTKGKRKRTDDGDSESSNASKPQLTVPTNFAAPTSGFSVFDMALGLCSDEEEALEDLADDPAKNLLAYVKTPSKMLSSQEETVNLEELDRAKDIPWPIAREMMDMAIRHIGFWNEVESLKVSLKKSQHRADELEAKLEAAEKALEEARAKATTAEEKLAEEKSTMATREADIRLRLDTLNASFTNKIGHSYEMP</sequence>
<dbReference type="Proteomes" id="UP001231189">
    <property type="component" value="Unassembled WGS sequence"/>
</dbReference>
<protein>
    <submittedName>
        <fullName evidence="3">Uncharacterized protein</fullName>
    </submittedName>
</protein>
<comment type="caution">
    <text evidence="3">The sequence shown here is derived from an EMBL/GenBank/DDBJ whole genome shotgun (WGS) entry which is preliminary data.</text>
</comment>
<evidence type="ECO:0000256" key="2">
    <source>
        <dbReference type="SAM" id="MobiDB-lite"/>
    </source>
</evidence>
<gene>
    <name evidence="3" type="ORF">QYE76_019370</name>
</gene>
<dbReference type="PANTHER" id="PTHR33026">
    <property type="entry name" value="OS06G0360600 PROTEIN"/>
    <property type="match status" value="1"/>
</dbReference>
<dbReference type="EMBL" id="JAUUTY010000006">
    <property type="protein sequence ID" value="KAK1613853.1"/>
    <property type="molecule type" value="Genomic_DNA"/>
</dbReference>
<organism evidence="3 4">
    <name type="scientific">Lolium multiflorum</name>
    <name type="common">Italian ryegrass</name>
    <name type="synonym">Lolium perenne subsp. multiflorum</name>
    <dbReference type="NCBI Taxonomy" id="4521"/>
    <lineage>
        <taxon>Eukaryota</taxon>
        <taxon>Viridiplantae</taxon>
        <taxon>Streptophyta</taxon>
        <taxon>Embryophyta</taxon>
        <taxon>Tracheophyta</taxon>
        <taxon>Spermatophyta</taxon>
        <taxon>Magnoliopsida</taxon>
        <taxon>Liliopsida</taxon>
        <taxon>Poales</taxon>
        <taxon>Poaceae</taxon>
        <taxon>BOP clade</taxon>
        <taxon>Pooideae</taxon>
        <taxon>Poodae</taxon>
        <taxon>Poeae</taxon>
        <taxon>Poeae Chloroplast Group 2 (Poeae type)</taxon>
        <taxon>Loliodinae</taxon>
        <taxon>Loliinae</taxon>
        <taxon>Lolium</taxon>
    </lineage>
</organism>
<name>A0AAD8R2Z4_LOLMU</name>
<evidence type="ECO:0000313" key="3">
    <source>
        <dbReference type="EMBL" id="KAK1613853.1"/>
    </source>
</evidence>
<dbReference type="AlphaFoldDB" id="A0AAD8R2Z4"/>
<evidence type="ECO:0000256" key="1">
    <source>
        <dbReference type="SAM" id="Coils"/>
    </source>
</evidence>
<keyword evidence="4" id="KW-1185">Reference proteome</keyword>
<proteinExistence type="predicted"/>